<dbReference type="RefSeq" id="WP_115926566.1">
    <property type="nucleotide sequence ID" value="NZ_QNVV01000002.1"/>
</dbReference>
<dbReference type="EMBL" id="QNVV01000002">
    <property type="protein sequence ID" value="REC49483.1"/>
    <property type="molecule type" value="Genomic_DNA"/>
</dbReference>
<comment type="caution">
    <text evidence="1">The sequence shown here is derived from an EMBL/GenBank/DDBJ whole genome shotgun (WGS) entry which is preliminary data.</text>
</comment>
<reference evidence="1 2" key="1">
    <citation type="submission" date="2018-06" db="EMBL/GenBank/DDBJ databases">
        <title>Novel Chryseobacterium species.</title>
        <authorList>
            <person name="Newman J."/>
            <person name="Hugo C."/>
            <person name="Oosthuizen L."/>
            <person name="Charimba G."/>
        </authorList>
    </citation>
    <scope>NUCLEOTIDE SEQUENCE [LARGE SCALE GENOMIC DNA]</scope>
    <source>
        <strain evidence="1 2">7_F195</strain>
    </source>
</reference>
<gene>
    <name evidence="1" type="ORF">DRF67_03110</name>
</gene>
<keyword evidence="2" id="KW-1185">Reference proteome</keyword>
<sequence>MEKRIIYIPEEEYECYYLDDRWKIIHKGKTNKIYADSIYGVPFYIIFEYIEDVSKQLTTLIHTYDVSLSDIFPVQLILEELIEHQQNYWLNLYVDFIVEINVLNQDMIKALLKTKNNKVFTQSVRHKIKKVILTHKYEY</sequence>
<protein>
    <submittedName>
        <fullName evidence="1">Uncharacterized protein</fullName>
    </submittedName>
</protein>
<dbReference type="AlphaFoldDB" id="A0A3D9B7H2"/>
<dbReference type="OrthoDB" id="1263523at2"/>
<dbReference type="Proteomes" id="UP000256257">
    <property type="component" value="Unassembled WGS sequence"/>
</dbReference>
<organism evidence="1 2">
    <name type="scientific">Chryseobacterium pennipullorum</name>
    <dbReference type="NCBI Taxonomy" id="2258963"/>
    <lineage>
        <taxon>Bacteria</taxon>
        <taxon>Pseudomonadati</taxon>
        <taxon>Bacteroidota</taxon>
        <taxon>Flavobacteriia</taxon>
        <taxon>Flavobacteriales</taxon>
        <taxon>Weeksellaceae</taxon>
        <taxon>Chryseobacterium group</taxon>
        <taxon>Chryseobacterium</taxon>
    </lineage>
</organism>
<proteinExistence type="predicted"/>
<name>A0A3D9B7H2_9FLAO</name>
<evidence type="ECO:0000313" key="2">
    <source>
        <dbReference type="Proteomes" id="UP000256257"/>
    </source>
</evidence>
<evidence type="ECO:0000313" key="1">
    <source>
        <dbReference type="EMBL" id="REC49483.1"/>
    </source>
</evidence>
<accession>A0A3D9B7H2</accession>